<dbReference type="InterPro" id="IPR008920">
    <property type="entry name" value="TF_FadR/GntR_C"/>
</dbReference>
<evidence type="ECO:0000313" key="5">
    <source>
        <dbReference type="EMBL" id="QNV39269.1"/>
    </source>
</evidence>
<dbReference type="PROSITE" id="PS50949">
    <property type="entry name" value="HTH_GNTR"/>
    <property type="match status" value="1"/>
</dbReference>
<evidence type="ECO:0000256" key="3">
    <source>
        <dbReference type="ARBA" id="ARBA00023163"/>
    </source>
</evidence>
<dbReference type="AlphaFoldDB" id="A0A7H2BHX3"/>
<dbReference type="SMART" id="SM00895">
    <property type="entry name" value="FCD"/>
    <property type="match status" value="1"/>
</dbReference>
<dbReference type="SUPFAM" id="SSF46785">
    <property type="entry name" value="Winged helix' DNA-binding domain"/>
    <property type="match status" value="1"/>
</dbReference>
<evidence type="ECO:0000256" key="2">
    <source>
        <dbReference type="ARBA" id="ARBA00023125"/>
    </source>
</evidence>
<dbReference type="Proteomes" id="UP000516421">
    <property type="component" value="Chromosome"/>
</dbReference>
<dbReference type="CDD" id="cd07377">
    <property type="entry name" value="WHTH_GntR"/>
    <property type="match status" value="1"/>
</dbReference>
<name>A0A7H2BHX3_9MICC</name>
<dbReference type="RefSeq" id="WP_190616790.1">
    <property type="nucleotide sequence ID" value="NZ_CP061538.1"/>
</dbReference>
<dbReference type="GO" id="GO:0003677">
    <property type="term" value="F:DNA binding"/>
    <property type="evidence" value="ECO:0007669"/>
    <property type="project" value="UniProtKB-KW"/>
</dbReference>
<accession>A0A7H2BHX3</accession>
<sequence length="232" mass="25827">MNPETSTLSTVSSLAEIAARTPSAQHAHVTSWTVNVLRSAMNDGVLVPGTKLLEQHISEILNISRNTLRQAFMILIAQNLVEQIPNRGVFVSAPDKEQISEMFTVRLALEGAAIELAPSGAQPHIREILKKAQHSRERGSVSGMASANQDFHKELVQLAASPRLDSLMSSVLAEMRLLFFLMETVPSFHARFVDLNRELLELVEQGHKKEAQAALRQYLKISQEQFTQKLHD</sequence>
<dbReference type="Gene3D" id="1.10.10.10">
    <property type="entry name" value="Winged helix-like DNA-binding domain superfamily/Winged helix DNA-binding domain"/>
    <property type="match status" value="1"/>
</dbReference>
<protein>
    <submittedName>
        <fullName evidence="5">GntR family transcriptional regulator</fullName>
    </submittedName>
</protein>
<keyword evidence="2" id="KW-0238">DNA-binding</keyword>
<evidence type="ECO:0000256" key="1">
    <source>
        <dbReference type="ARBA" id="ARBA00023015"/>
    </source>
</evidence>
<dbReference type="InterPro" id="IPR000524">
    <property type="entry name" value="Tscrpt_reg_HTH_GntR"/>
</dbReference>
<dbReference type="GO" id="GO:0003700">
    <property type="term" value="F:DNA-binding transcription factor activity"/>
    <property type="evidence" value="ECO:0007669"/>
    <property type="project" value="InterPro"/>
</dbReference>
<dbReference type="Pfam" id="PF00392">
    <property type="entry name" value="GntR"/>
    <property type="match status" value="1"/>
</dbReference>
<evidence type="ECO:0000313" key="6">
    <source>
        <dbReference type="Proteomes" id="UP000516421"/>
    </source>
</evidence>
<dbReference type="PANTHER" id="PTHR43537:SF45">
    <property type="entry name" value="GNTR FAMILY REGULATORY PROTEIN"/>
    <property type="match status" value="1"/>
</dbReference>
<dbReference type="Gene3D" id="1.20.120.530">
    <property type="entry name" value="GntR ligand-binding domain-like"/>
    <property type="match status" value="1"/>
</dbReference>
<dbReference type="PANTHER" id="PTHR43537">
    <property type="entry name" value="TRANSCRIPTIONAL REGULATOR, GNTR FAMILY"/>
    <property type="match status" value="1"/>
</dbReference>
<reference evidence="5 6" key="1">
    <citation type="submission" date="2020-09" db="EMBL/GenBank/DDBJ databases">
        <title>Investigation of environmental microbe.</title>
        <authorList>
            <person name="Ou Y."/>
            <person name="Kang Q."/>
        </authorList>
    </citation>
    <scope>NUCLEOTIDE SEQUENCE [LARGE SCALE GENOMIC DNA]</scope>
    <source>
        <strain evidence="5 6">KJZ-9</strain>
    </source>
</reference>
<dbReference type="InterPro" id="IPR036390">
    <property type="entry name" value="WH_DNA-bd_sf"/>
</dbReference>
<dbReference type="InterPro" id="IPR011711">
    <property type="entry name" value="GntR_C"/>
</dbReference>
<organism evidence="5 6">
    <name type="scientific">Rothia amarae</name>
    <dbReference type="NCBI Taxonomy" id="169480"/>
    <lineage>
        <taxon>Bacteria</taxon>
        <taxon>Bacillati</taxon>
        <taxon>Actinomycetota</taxon>
        <taxon>Actinomycetes</taxon>
        <taxon>Micrococcales</taxon>
        <taxon>Micrococcaceae</taxon>
        <taxon>Rothia</taxon>
    </lineage>
</organism>
<feature type="domain" description="HTH gntR-type" evidence="4">
    <location>
        <begin position="27"/>
        <end position="94"/>
    </location>
</feature>
<dbReference type="Pfam" id="PF07729">
    <property type="entry name" value="FCD"/>
    <property type="match status" value="1"/>
</dbReference>
<dbReference type="SUPFAM" id="SSF48008">
    <property type="entry name" value="GntR ligand-binding domain-like"/>
    <property type="match status" value="1"/>
</dbReference>
<proteinExistence type="predicted"/>
<keyword evidence="3" id="KW-0804">Transcription</keyword>
<dbReference type="EMBL" id="CP061538">
    <property type="protein sequence ID" value="QNV39269.1"/>
    <property type="molecule type" value="Genomic_DNA"/>
</dbReference>
<dbReference type="InterPro" id="IPR036388">
    <property type="entry name" value="WH-like_DNA-bd_sf"/>
</dbReference>
<gene>
    <name evidence="5" type="ORF">IDM48_07580</name>
</gene>
<keyword evidence="1" id="KW-0805">Transcription regulation</keyword>
<evidence type="ECO:0000259" key="4">
    <source>
        <dbReference type="PROSITE" id="PS50949"/>
    </source>
</evidence>
<keyword evidence="6" id="KW-1185">Reference proteome</keyword>
<dbReference type="KEGG" id="rama:IDM48_07580"/>
<dbReference type="SMART" id="SM00345">
    <property type="entry name" value="HTH_GNTR"/>
    <property type="match status" value="1"/>
</dbReference>